<dbReference type="EMBL" id="BAABGY010000006">
    <property type="protein sequence ID" value="GAA4325615.1"/>
    <property type="molecule type" value="Genomic_DNA"/>
</dbReference>
<organism evidence="2 3">
    <name type="scientific">Flaviaesturariibacter amylovorans</name>
    <dbReference type="NCBI Taxonomy" id="1084520"/>
    <lineage>
        <taxon>Bacteria</taxon>
        <taxon>Pseudomonadati</taxon>
        <taxon>Bacteroidota</taxon>
        <taxon>Chitinophagia</taxon>
        <taxon>Chitinophagales</taxon>
        <taxon>Chitinophagaceae</taxon>
        <taxon>Flaviaestuariibacter</taxon>
    </lineage>
</organism>
<accession>A0ABP8GKB1</accession>
<dbReference type="Gene3D" id="2.60.200.20">
    <property type="match status" value="1"/>
</dbReference>
<gene>
    <name evidence="2" type="ORF">GCM10023184_13720</name>
</gene>
<feature type="domain" description="FHA" evidence="1">
    <location>
        <begin position="154"/>
        <end position="248"/>
    </location>
</feature>
<comment type="caution">
    <text evidence="2">The sequence shown here is derived from an EMBL/GenBank/DDBJ whole genome shotgun (WGS) entry which is preliminary data.</text>
</comment>
<proteinExistence type="predicted"/>
<reference evidence="3" key="1">
    <citation type="journal article" date="2019" name="Int. J. Syst. Evol. Microbiol.">
        <title>The Global Catalogue of Microorganisms (GCM) 10K type strain sequencing project: providing services to taxonomists for standard genome sequencing and annotation.</title>
        <authorList>
            <consortium name="The Broad Institute Genomics Platform"/>
            <consortium name="The Broad Institute Genome Sequencing Center for Infectious Disease"/>
            <person name="Wu L."/>
            <person name="Ma J."/>
        </authorList>
    </citation>
    <scope>NUCLEOTIDE SEQUENCE [LARGE SCALE GENOMIC DNA]</scope>
    <source>
        <strain evidence="3">JCM 17919</strain>
    </source>
</reference>
<dbReference type="RefSeq" id="WP_345254540.1">
    <property type="nucleotide sequence ID" value="NZ_BAABGY010000006.1"/>
</dbReference>
<name>A0ABP8GKB1_9BACT</name>
<dbReference type="InterPro" id="IPR008984">
    <property type="entry name" value="SMAD_FHA_dom_sf"/>
</dbReference>
<sequence>MNLFNWNKNEPPARDAKSIREELLYAIRQKLASVEGGEGGHIRGLTLYLAPPPELRPEYEAAVYYGQEERLRQEVERIADNYALDLPAQWTLETEFTETLPPDATPVPGQPISLWIATAAKAAPANATALLLVLQGEAEQARYELRARDGRINIGREKNVQQRDGFLRVNAICFPPESSNEANKYVSRQHAHIRFDEAMGQFLLYADEGGVPPQNKVKVKGRADSQPVKLQSTGVPHLLRDGDQIMLGHSALLEFRTDQS</sequence>
<dbReference type="Proteomes" id="UP001501725">
    <property type="component" value="Unassembled WGS sequence"/>
</dbReference>
<protein>
    <recommendedName>
        <fullName evidence="1">FHA domain-containing protein</fullName>
    </recommendedName>
</protein>
<dbReference type="Pfam" id="PF00498">
    <property type="entry name" value="FHA"/>
    <property type="match status" value="1"/>
</dbReference>
<keyword evidence="3" id="KW-1185">Reference proteome</keyword>
<evidence type="ECO:0000313" key="2">
    <source>
        <dbReference type="EMBL" id="GAA4325615.1"/>
    </source>
</evidence>
<dbReference type="InterPro" id="IPR000253">
    <property type="entry name" value="FHA_dom"/>
</dbReference>
<evidence type="ECO:0000259" key="1">
    <source>
        <dbReference type="Pfam" id="PF00498"/>
    </source>
</evidence>
<dbReference type="CDD" id="cd00060">
    <property type="entry name" value="FHA"/>
    <property type="match status" value="1"/>
</dbReference>
<evidence type="ECO:0000313" key="3">
    <source>
        <dbReference type="Proteomes" id="UP001501725"/>
    </source>
</evidence>
<dbReference type="SUPFAM" id="SSF49879">
    <property type="entry name" value="SMAD/FHA domain"/>
    <property type="match status" value="1"/>
</dbReference>